<evidence type="ECO:0000313" key="3">
    <source>
        <dbReference type="Proteomes" id="UP000593579"/>
    </source>
</evidence>
<reference evidence="2 3" key="1">
    <citation type="journal article" date="2019" name="Genome Biol. Evol.">
        <title>Insights into the evolution of the New World diploid cottons (Gossypium, subgenus Houzingenia) based on genome sequencing.</title>
        <authorList>
            <person name="Grover C.E."/>
            <person name="Arick M.A. 2nd"/>
            <person name="Thrash A."/>
            <person name="Conover J.L."/>
            <person name="Sanders W.S."/>
            <person name="Peterson D.G."/>
            <person name="Frelichowski J.E."/>
            <person name="Scheffler J.A."/>
            <person name="Scheffler B.E."/>
            <person name="Wendel J.F."/>
        </authorList>
    </citation>
    <scope>NUCLEOTIDE SEQUENCE [LARGE SCALE GENOMIC DNA]</scope>
    <source>
        <strain evidence="2">5</strain>
        <tissue evidence="2">Leaf</tissue>
    </source>
</reference>
<dbReference type="OrthoDB" id="1744872at2759"/>
<sequence>MGIYMDPNEIIKVSFRWANKFFSVQTVMTMTNTTLFYAPSIPGTCIYLNIDGAVQMNTGLYIVGGVIRDKMGKWILGYNRFLRKSSVLIAELWGILDWLLLLQ</sequence>
<organism evidence="2 3">
    <name type="scientific">Gossypium gossypioides</name>
    <name type="common">Mexican cotton</name>
    <name type="synonym">Selera gossypioides</name>
    <dbReference type="NCBI Taxonomy" id="34282"/>
    <lineage>
        <taxon>Eukaryota</taxon>
        <taxon>Viridiplantae</taxon>
        <taxon>Streptophyta</taxon>
        <taxon>Embryophyta</taxon>
        <taxon>Tracheophyta</taxon>
        <taxon>Spermatophyta</taxon>
        <taxon>Magnoliopsida</taxon>
        <taxon>eudicotyledons</taxon>
        <taxon>Gunneridae</taxon>
        <taxon>Pentapetalae</taxon>
        <taxon>rosids</taxon>
        <taxon>malvids</taxon>
        <taxon>Malvales</taxon>
        <taxon>Malvaceae</taxon>
        <taxon>Malvoideae</taxon>
        <taxon>Gossypium</taxon>
    </lineage>
</organism>
<comment type="caution">
    <text evidence="2">The sequence shown here is derived from an EMBL/GenBank/DDBJ whole genome shotgun (WGS) entry which is preliminary data.</text>
</comment>
<dbReference type="PANTHER" id="PTHR47723">
    <property type="entry name" value="OS05G0353850 PROTEIN"/>
    <property type="match status" value="1"/>
</dbReference>
<dbReference type="GO" id="GO:0003676">
    <property type="term" value="F:nucleic acid binding"/>
    <property type="evidence" value="ECO:0007669"/>
    <property type="project" value="InterPro"/>
</dbReference>
<dbReference type="InterPro" id="IPR053151">
    <property type="entry name" value="RNase_H-like"/>
</dbReference>
<keyword evidence="3" id="KW-1185">Reference proteome</keyword>
<dbReference type="Proteomes" id="UP000593579">
    <property type="component" value="Unassembled WGS sequence"/>
</dbReference>
<gene>
    <name evidence="2" type="ORF">Gogos_004870</name>
</gene>
<dbReference type="Pfam" id="PF13456">
    <property type="entry name" value="RVT_3"/>
    <property type="match status" value="1"/>
</dbReference>
<proteinExistence type="predicted"/>
<protein>
    <recommendedName>
        <fullName evidence="1">RNase H type-1 domain-containing protein</fullName>
    </recommendedName>
</protein>
<accession>A0A7J9CIA6</accession>
<dbReference type="PANTHER" id="PTHR47723:SF19">
    <property type="entry name" value="POLYNUCLEOTIDYL TRANSFERASE, RIBONUCLEASE H-LIKE SUPERFAMILY PROTEIN"/>
    <property type="match status" value="1"/>
</dbReference>
<feature type="domain" description="RNase H type-1" evidence="1">
    <location>
        <begin position="49"/>
        <end position="96"/>
    </location>
</feature>
<dbReference type="EMBL" id="JABEZY010000010">
    <property type="protein sequence ID" value="MBA0748014.1"/>
    <property type="molecule type" value="Genomic_DNA"/>
</dbReference>
<evidence type="ECO:0000259" key="1">
    <source>
        <dbReference type="Pfam" id="PF13456"/>
    </source>
</evidence>
<name>A0A7J9CIA6_GOSGO</name>
<dbReference type="AlphaFoldDB" id="A0A7J9CIA6"/>
<dbReference type="InterPro" id="IPR002156">
    <property type="entry name" value="RNaseH_domain"/>
</dbReference>
<dbReference type="GO" id="GO:0004523">
    <property type="term" value="F:RNA-DNA hybrid ribonuclease activity"/>
    <property type="evidence" value="ECO:0007669"/>
    <property type="project" value="InterPro"/>
</dbReference>
<evidence type="ECO:0000313" key="2">
    <source>
        <dbReference type="EMBL" id="MBA0748014.1"/>
    </source>
</evidence>